<dbReference type="AlphaFoldDB" id="A0A1H8J324"/>
<dbReference type="Proteomes" id="UP000199531">
    <property type="component" value="Unassembled WGS sequence"/>
</dbReference>
<organism evidence="3 4">
    <name type="scientific">Brachymonas denitrificans DSM 15123</name>
    <dbReference type="NCBI Taxonomy" id="1121117"/>
    <lineage>
        <taxon>Bacteria</taxon>
        <taxon>Pseudomonadati</taxon>
        <taxon>Pseudomonadota</taxon>
        <taxon>Betaproteobacteria</taxon>
        <taxon>Burkholderiales</taxon>
        <taxon>Comamonadaceae</taxon>
        <taxon>Brachymonas</taxon>
    </lineage>
</organism>
<evidence type="ECO:0000256" key="1">
    <source>
        <dbReference type="SAM" id="MobiDB-lite"/>
    </source>
</evidence>
<dbReference type="STRING" id="1121117.SAMN02745977_01949"/>
<feature type="compositionally biased region" description="Pro residues" evidence="1">
    <location>
        <begin position="260"/>
        <end position="271"/>
    </location>
</feature>
<protein>
    <submittedName>
        <fullName evidence="3">Uncharacterized protein</fullName>
    </submittedName>
</protein>
<keyword evidence="2" id="KW-0732">Signal</keyword>
<sequence>MHATRASSLFRQPLLAAVLLAGLAASQQAGAVGNTMDVQVIDRSTGQSLPVYAHQGEYWIAGQPGARYAIGVRNLQGRRILAVMSVDGVNIVTGETASTLQDGYVFDPHQYSEIAGWRKNLREIAAFHFTQPRHSYAGKTGRPDDIGVIGVAVFPERRPVYPPIRPYPRVMPQDGEAAAGSLRGQDSATAEAARPNAMPPLRDEARVQKSPGLGTGHGERESSEVGTTRFVRASNTPAEVIRIRYDSLANLKARGIIRQPVPPRPVAPQPFPADNGFVPDPPR</sequence>
<keyword evidence="4" id="KW-1185">Reference proteome</keyword>
<gene>
    <name evidence="3" type="ORF">SAMN02745977_01949</name>
</gene>
<feature type="chain" id="PRO_5011605441" evidence="2">
    <location>
        <begin position="32"/>
        <end position="283"/>
    </location>
</feature>
<name>A0A1H8J324_9BURK</name>
<evidence type="ECO:0000313" key="3">
    <source>
        <dbReference type="EMBL" id="SEN74607.1"/>
    </source>
</evidence>
<feature type="region of interest" description="Disordered" evidence="1">
    <location>
        <begin position="257"/>
        <end position="283"/>
    </location>
</feature>
<dbReference type="EMBL" id="FOCW01000005">
    <property type="protein sequence ID" value="SEN74607.1"/>
    <property type="molecule type" value="Genomic_DNA"/>
</dbReference>
<evidence type="ECO:0000313" key="4">
    <source>
        <dbReference type="Proteomes" id="UP000199531"/>
    </source>
</evidence>
<reference evidence="3 4" key="1">
    <citation type="submission" date="2016-10" db="EMBL/GenBank/DDBJ databases">
        <authorList>
            <person name="de Groot N.N."/>
        </authorList>
    </citation>
    <scope>NUCLEOTIDE SEQUENCE [LARGE SCALE GENOMIC DNA]</scope>
    <source>
        <strain evidence="3 4">DSM 15123</strain>
    </source>
</reference>
<feature type="region of interest" description="Disordered" evidence="1">
    <location>
        <begin position="171"/>
        <end position="231"/>
    </location>
</feature>
<proteinExistence type="predicted"/>
<feature type="signal peptide" evidence="2">
    <location>
        <begin position="1"/>
        <end position="31"/>
    </location>
</feature>
<accession>A0A1H8J324</accession>
<evidence type="ECO:0000256" key="2">
    <source>
        <dbReference type="SAM" id="SignalP"/>
    </source>
</evidence>
<dbReference type="RefSeq" id="WP_234970110.1">
    <property type="nucleotide sequence ID" value="NZ_FOCW01000005.1"/>
</dbReference>